<gene>
    <name evidence="2" type="ORF">IAB19_02965</name>
</gene>
<evidence type="ECO:0000313" key="2">
    <source>
        <dbReference type="EMBL" id="MBO8415325.1"/>
    </source>
</evidence>
<dbReference type="Proteomes" id="UP000823631">
    <property type="component" value="Unassembled WGS sequence"/>
</dbReference>
<organism evidence="2 3">
    <name type="scientific">Candidatus Avisuccinivibrio stercorigallinarum</name>
    <dbReference type="NCBI Taxonomy" id="2840704"/>
    <lineage>
        <taxon>Bacteria</taxon>
        <taxon>Pseudomonadati</taxon>
        <taxon>Pseudomonadota</taxon>
        <taxon>Gammaproteobacteria</taxon>
        <taxon>Aeromonadales</taxon>
        <taxon>Succinivibrionaceae</taxon>
        <taxon>Succinivibrionaceae incertae sedis</taxon>
        <taxon>Candidatus Avisuccinivibrio</taxon>
    </lineage>
</organism>
<dbReference type="AlphaFoldDB" id="A0A9D9D9J8"/>
<accession>A0A9D9D9J8</accession>
<proteinExistence type="predicted"/>
<name>A0A9D9D9J8_9GAMM</name>
<sequence length="76" mass="7342">MGSKLPLLALSFAAGAVAGFVAYRAVGTAASQGRLNTEDLKAGLSALGKAFSSGSFSGVRGMMGAGRGMGGGRGGF</sequence>
<evidence type="ECO:0000313" key="3">
    <source>
        <dbReference type="Proteomes" id="UP000823631"/>
    </source>
</evidence>
<reference evidence="2" key="2">
    <citation type="journal article" date="2021" name="PeerJ">
        <title>Extensive microbial diversity within the chicken gut microbiome revealed by metagenomics and culture.</title>
        <authorList>
            <person name="Gilroy R."/>
            <person name="Ravi A."/>
            <person name="Getino M."/>
            <person name="Pursley I."/>
            <person name="Horton D.L."/>
            <person name="Alikhan N.F."/>
            <person name="Baker D."/>
            <person name="Gharbi K."/>
            <person name="Hall N."/>
            <person name="Watson M."/>
            <person name="Adriaenssens E.M."/>
            <person name="Foster-Nyarko E."/>
            <person name="Jarju S."/>
            <person name="Secka A."/>
            <person name="Antonio M."/>
            <person name="Oren A."/>
            <person name="Chaudhuri R.R."/>
            <person name="La Ragione R."/>
            <person name="Hildebrand F."/>
            <person name="Pallen M.J."/>
        </authorList>
    </citation>
    <scope>NUCLEOTIDE SEQUENCE</scope>
    <source>
        <strain evidence="2">17213</strain>
    </source>
</reference>
<feature type="signal peptide" evidence="1">
    <location>
        <begin position="1"/>
        <end position="18"/>
    </location>
</feature>
<dbReference type="EMBL" id="JADINH010000058">
    <property type="protein sequence ID" value="MBO8415325.1"/>
    <property type="molecule type" value="Genomic_DNA"/>
</dbReference>
<feature type="chain" id="PRO_5038407981" evidence="1">
    <location>
        <begin position="19"/>
        <end position="76"/>
    </location>
</feature>
<evidence type="ECO:0000256" key="1">
    <source>
        <dbReference type="SAM" id="SignalP"/>
    </source>
</evidence>
<protein>
    <submittedName>
        <fullName evidence="2">Uncharacterized protein</fullName>
    </submittedName>
</protein>
<reference evidence="2" key="1">
    <citation type="submission" date="2020-10" db="EMBL/GenBank/DDBJ databases">
        <authorList>
            <person name="Gilroy R."/>
        </authorList>
    </citation>
    <scope>NUCLEOTIDE SEQUENCE</scope>
    <source>
        <strain evidence="2">17213</strain>
    </source>
</reference>
<comment type="caution">
    <text evidence="2">The sequence shown here is derived from an EMBL/GenBank/DDBJ whole genome shotgun (WGS) entry which is preliminary data.</text>
</comment>
<keyword evidence="1" id="KW-0732">Signal</keyword>